<dbReference type="STRING" id="166486.ERS852572_02282"/>
<evidence type="ECO:0000313" key="12">
    <source>
        <dbReference type="Proteomes" id="UP000095350"/>
    </source>
</evidence>
<dbReference type="Gene3D" id="3.90.1150.10">
    <property type="entry name" value="Aspartate Aminotransferase, domain 1"/>
    <property type="match status" value="1"/>
</dbReference>
<gene>
    <name evidence="11" type="primary">mdeA_1</name>
    <name evidence="11" type="ORF">ERS852572_02282</name>
</gene>
<evidence type="ECO:0000256" key="2">
    <source>
        <dbReference type="ARBA" id="ARBA00009077"/>
    </source>
</evidence>
<dbReference type="SUPFAM" id="SSF53383">
    <property type="entry name" value="PLP-dependent transferases"/>
    <property type="match status" value="1"/>
</dbReference>
<dbReference type="Gene3D" id="3.40.640.10">
    <property type="entry name" value="Type I PLP-dependent aspartate aminotransferase-like (Major domain)"/>
    <property type="match status" value="1"/>
</dbReference>
<evidence type="ECO:0000256" key="10">
    <source>
        <dbReference type="RuleBase" id="RU362118"/>
    </source>
</evidence>
<evidence type="ECO:0000256" key="5">
    <source>
        <dbReference type="ARBA" id="ARBA00047175"/>
    </source>
</evidence>
<dbReference type="PaxDb" id="166486-ERS852572_02282"/>
<dbReference type="EC" id="4.4.1.2" evidence="5"/>
<dbReference type="InterPro" id="IPR015424">
    <property type="entry name" value="PyrdxlP-dep_Trfase"/>
</dbReference>
<dbReference type="GO" id="GO:0047982">
    <property type="term" value="F:homocysteine desulfhydrase activity"/>
    <property type="evidence" value="ECO:0007669"/>
    <property type="project" value="UniProtKB-EC"/>
</dbReference>
<keyword evidence="3" id="KW-0808">Transferase</keyword>
<sequence>MKFNTSLLHGAFRGEPQTGATLTPIYQSSAFEQESAERLEKIFHNQAPGFSYTRINNPTVEAFEKRMTVLEGGKSSVACASGMAAMFNAFANILQAGDEIVSSASLYGGSIDLFRNLEAFGITTHYVENNDLDAFCKATNAHTRLYFAETLGNPRLDVTDIKALAKLAHENGVPLIIDNTAATAYLVKPLSLGADIVVNSTSKYINGNSNSISGVITDGGTFKWDTEKYPGMRDFVKFGPFAYTAKLRNGLFRNTGACLSPQNAFLNSIGLETLGLRMERICDNAMQLAAYIEENYKDITVNYAGLETSNWHEIAKSQFDGHYGGIFTLRLGSKERAFAFINALKYPLKVSNIGDTKTLVIHPESTISVHSTEEEKKAGGVFDDLVRVSVGIEDIDDLIWDFKQAIEILS</sequence>
<evidence type="ECO:0000256" key="9">
    <source>
        <dbReference type="PIRSR" id="PIRSR001434-2"/>
    </source>
</evidence>
<comment type="catalytic activity">
    <reaction evidence="8">
        <text>L-methionine + H2O = methanethiol + 2-oxobutanoate + NH4(+)</text>
        <dbReference type="Rhea" id="RHEA:23800"/>
        <dbReference type="ChEBI" id="CHEBI:15377"/>
        <dbReference type="ChEBI" id="CHEBI:16007"/>
        <dbReference type="ChEBI" id="CHEBI:16763"/>
        <dbReference type="ChEBI" id="CHEBI:28938"/>
        <dbReference type="ChEBI" id="CHEBI:57844"/>
        <dbReference type="EC" id="4.4.1.11"/>
    </reaction>
    <physiologicalReaction direction="left-to-right" evidence="8">
        <dbReference type="Rhea" id="RHEA:23801"/>
    </physiologicalReaction>
</comment>
<dbReference type="GO" id="GO:0004124">
    <property type="term" value="F:cysteine synthase activity"/>
    <property type="evidence" value="ECO:0007669"/>
    <property type="project" value="TreeGrafter"/>
</dbReference>
<feature type="modified residue" description="N6-(pyridoxal phosphate)lysine" evidence="9">
    <location>
        <position position="203"/>
    </location>
</feature>
<dbReference type="RefSeq" id="WP_055194685.1">
    <property type="nucleotide sequence ID" value="NZ_CABIYH010000016.1"/>
</dbReference>
<name>A0A173URY8_9FIRM</name>
<dbReference type="InterPro" id="IPR000277">
    <property type="entry name" value="Cys/Met-Metab_PyrdxlP-dep_enz"/>
</dbReference>
<evidence type="ECO:0000256" key="1">
    <source>
        <dbReference type="ARBA" id="ARBA00001933"/>
    </source>
</evidence>
<reference evidence="11 12" key="1">
    <citation type="submission" date="2015-09" db="EMBL/GenBank/DDBJ databases">
        <authorList>
            <consortium name="Pathogen Informatics"/>
        </authorList>
    </citation>
    <scope>NUCLEOTIDE SEQUENCE [LARGE SCALE GENOMIC DNA]</scope>
    <source>
        <strain evidence="11 12">2789STDY5834960</strain>
    </source>
</reference>
<protein>
    <recommendedName>
        <fullName evidence="5">homocysteine desulfhydrase</fullName>
        <ecNumber evidence="5">4.4.1.2</ecNumber>
    </recommendedName>
    <alternativeName>
        <fullName evidence="6">Homocysteine desulfhydrase</fullName>
    </alternativeName>
</protein>
<keyword evidence="4 9" id="KW-0663">Pyridoxal phosphate</keyword>
<dbReference type="GO" id="GO:0018826">
    <property type="term" value="F:methionine gamma-lyase activity"/>
    <property type="evidence" value="ECO:0007669"/>
    <property type="project" value="UniProtKB-EC"/>
</dbReference>
<dbReference type="FunFam" id="3.40.640.10:FF:000046">
    <property type="entry name" value="Cystathionine gamma-lyase"/>
    <property type="match status" value="1"/>
</dbReference>
<dbReference type="Proteomes" id="UP000095350">
    <property type="component" value="Unassembled WGS sequence"/>
</dbReference>
<dbReference type="InterPro" id="IPR006235">
    <property type="entry name" value="OAc-hSer/O-AcSer_sulfhydrylase"/>
</dbReference>
<dbReference type="GO" id="GO:0019346">
    <property type="term" value="P:transsulfuration"/>
    <property type="evidence" value="ECO:0007669"/>
    <property type="project" value="InterPro"/>
</dbReference>
<dbReference type="GO" id="GO:0030170">
    <property type="term" value="F:pyridoxal phosphate binding"/>
    <property type="evidence" value="ECO:0007669"/>
    <property type="project" value="InterPro"/>
</dbReference>
<dbReference type="Pfam" id="PF01053">
    <property type="entry name" value="Cys_Met_Meta_PP"/>
    <property type="match status" value="1"/>
</dbReference>
<evidence type="ECO:0000256" key="6">
    <source>
        <dbReference type="ARBA" id="ARBA00047199"/>
    </source>
</evidence>
<evidence type="ECO:0000313" key="11">
    <source>
        <dbReference type="EMBL" id="CUN17564.1"/>
    </source>
</evidence>
<dbReference type="EMBL" id="CYXZ01000016">
    <property type="protein sequence ID" value="CUN17564.1"/>
    <property type="molecule type" value="Genomic_DNA"/>
</dbReference>
<comment type="similarity">
    <text evidence="2 10">Belongs to the trans-sulfuration enzymes family.</text>
</comment>
<dbReference type="PANTHER" id="PTHR43797">
    <property type="entry name" value="HOMOCYSTEINE/CYSTEINE SYNTHASE"/>
    <property type="match status" value="1"/>
</dbReference>
<dbReference type="OrthoDB" id="9780685at2"/>
<evidence type="ECO:0000256" key="3">
    <source>
        <dbReference type="ARBA" id="ARBA00022679"/>
    </source>
</evidence>
<evidence type="ECO:0000256" key="7">
    <source>
        <dbReference type="ARBA" id="ARBA00048780"/>
    </source>
</evidence>
<proteinExistence type="inferred from homology"/>
<keyword evidence="11" id="KW-0456">Lyase</keyword>
<dbReference type="GO" id="GO:0071269">
    <property type="term" value="P:L-homocysteine biosynthetic process"/>
    <property type="evidence" value="ECO:0007669"/>
    <property type="project" value="TreeGrafter"/>
</dbReference>
<evidence type="ECO:0000256" key="8">
    <source>
        <dbReference type="ARBA" id="ARBA00052699"/>
    </source>
</evidence>
<dbReference type="GO" id="GO:0005737">
    <property type="term" value="C:cytoplasm"/>
    <property type="evidence" value="ECO:0007669"/>
    <property type="project" value="TreeGrafter"/>
</dbReference>
<dbReference type="PIRSF" id="PIRSF001434">
    <property type="entry name" value="CGS"/>
    <property type="match status" value="1"/>
</dbReference>
<dbReference type="AlphaFoldDB" id="A0A173URY8"/>
<dbReference type="GO" id="GO:0003961">
    <property type="term" value="F:O-acetylhomoserine aminocarboxypropyltransferase activity"/>
    <property type="evidence" value="ECO:0007669"/>
    <property type="project" value="TreeGrafter"/>
</dbReference>
<dbReference type="PANTHER" id="PTHR43797:SF2">
    <property type="entry name" value="HOMOCYSTEINE_CYSTEINE SYNTHASE"/>
    <property type="match status" value="1"/>
</dbReference>
<evidence type="ECO:0000256" key="4">
    <source>
        <dbReference type="ARBA" id="ARBA00022898"/>
    </source>
</evidence>
<comment type="cofactor">
    <cofactor evidence="1 10">
        <name>pyridoxal 5'-phosphate</name>
        <dbReference type="ChEBI" id="CHEBI:597326"/>
    </cofactor>
</comment>
<organism evidence="11 12">
    <name type="scientific">Roseburia intestinalis</name>
    <dbReference type="NCBI Taxonomy" id="166486"/>
    <lineage>
        <taxon>Bacteria</taxon>
        <taxon>Bacillati</taxon>
        <taxon>Bacillota</taxon>
        <taxon>Clostridia</taxon>
        <taxon>Lachnospirales</taxon>
        <taxon>Lachnospiraceae</taxon>
        <taxon>Roseburia</taxon>
    </lineage>
</organism>
<comment type="catalytic activity">
    <reaction evidence="7">
        <text>L-homocysteine + H2O = 2-oxobutanoate + hydrogen sulfide + NH4(+) + H(+)</text>
        <dbReference type="Rhea" id="RHEA:14501"/>
        <dbReference type="ChEBI" id="CHEBI:15377"/>
        <dbReference type="ChEBI" id="CHEBI:15378"/>
        <dbReference type="ChEBI" id="CHEBI:16763"/>
        <dbReference type="ChEBI" id="CHEBI:28938"/>
        <dbReference type="ChEBI" id="CHEBI:29919"/>
        <dbReference type="ChEBI" id="CHEBI:58199"/>
        <dbReference type="EC" id="4.4.1.2"/>
    </reaction>
    <physiologicalReaction direction="left-to-right" evidence="7">
        <dbReference type="Rhea" id="RHEA:14502"/>
    </physiologicalReaction>
</comment>
<dbReference type="InterPro" id="IPR015422">
    <property type="entry name" value="PyrdxlP-dep_Trfase_small"/>
</dbReference>
<dbReference type="InterPro" id="IPR015421">
    <property type="entry name" value="PyrdxlP-dep_Trfase_major"/>
</dbReference>
<accession>A0A173URY8</accession>
<dbReference type="CDD" id="cd00614">
    <property type="entry name" value="CGS_like"/>
    <property type="match status" value="1"/>
</dbReference>
<dbReference type="GO" id="GO:0006535">
    <property type="term" value="P:cysteine biosynthetic process from serine"/>
    <property type="evidence" value="ECO:0007669"/>
    <property type="project" value="TreeGrafter"/>
</dbReference>